<dbReference type="InterPro" id="IPR023296">
    <property type="entry name" value="Glyco_hydro_beta-prop_sf"/>
</dbReference>
<dbReference type="InterPro" id="IPR013320">
    <property type="entry name" value="ConA-like_dom_sf"/>
</dbReference>
<evidence type="ECO:0000256" key="3">
    <source>
        <dbReference type="ARBA" id="ARBA00023295"/>
    </source>
</evidence>
<evidence type="ECO:0000313" key="10">
    <source>
        <dbReference type="Proteomes" id="UP000264702"/>
    </source>
</evidence>
<keyword evidence="2 6" id="KW-0378">Hydrolase</keyword>
<evidence type="ECO:0000259" key="8">
    <source>
        <dbReference type="Pfam" id="PF17851"/>
    </source>
</evidence>
<feature type="site" description="Important for catalytic activity, responsible for pKa modulation of the active site Glu and correct orientation of both the proton donor and substrate" evidence="5">
    <location>
        <position position="155"/>
    </location>
</feature>
<dbReference type="OrthoDB" id="9801455at2"/>
<dbReference type="SUPFAM" id="SSF49899">
    <property type="entry name" value="Concanavalin A-like lectins/glucanases"/>
    <property type="match status" value="1"/>
</dbReference>
<proteinExistence type="inferred from homology"/>
<dbReference type="PANTHER" id="PTHR42812:SF12">
    <property type="entry name" value="BETA-XYLOSIDASE-RELATED"/>
    <property type="match status" value="1"/>
</dbReference>
<feature type="domain" description="Beta-xylosidase C-terminal Concanavalin A-like" evidence="8">
    <location>
        <begin position="336"/>
        <end position="519"/>
    </location>
</feature>
<dbReference type="Pfam" id="PF17851">
    <property type="entry name" value="GH43_C2"/>
    <property type="match status" value="1"/>
</dbReference>
<sequence>MRSLCVFPALLLILLATVPVLHAASGDEGNGRYRNPVLFSDYSDPDVIRFEKNYYLVASSFHFMPGIPVLESHDLVNWHIVSHVFPRLDIDPKYSMVGGNRYAQGAWAPSIRYHKGRFYVYFPTPKEGIFMSSAPSPKGPWTVPAAVIAGPGYEDPCPFWDDDGNAYLVHSRVGAGPLILHRMSEDGTKVLDDGKVIVDDPKLLPTLEGPKLYKRHGYYYIFAPFGGVGTGAQAVLRAKNIYGPWESRTVLEQGTTKVNGPHQGGLVDTPGGQSWFIHFSQRGGYGRILYLEPVQWKDGWPIIGSPIPGGTAGQPVADWPKPDVGKTWPIETPQTSDEFSSSTLGLQWEWNHNPDDSHWSLKERPGYLRLKASYAPDLIHARNTLTQQMEHESFDLTTRIDTSGMKDGERAGLVMFGFHASSIGIEQTAGKRQIVYEDASGKTTAVVPLQEADVQFRMHVADQQVSFSYSVDDGRSFQSVGSANPFYFSWWKAARPALFNYNTQTDAQTDGWIDVDWVRCYALPDSDDAASMSPPQHAGSTRP</sequence>
<dbReference type="Pfam" id="PF04616">
    <property type="entry name" value="Glyco_hydro_43"/>
    <property type="match status" value="1"/>
</dbReference>
<evidence type="ECO:0000256" key="7">
    <source>
        <dbReference type="SAM" id="SignalP"/>
    </source>
</evidence>
<comment type="similarity">
    <text evidence="1 6">Belongs to the glycosyl hydrolase 43 family.</text>
</comment>
<feature type="chain" id="PRO_5017034840" evidence="7">
    <location>
        <begin position="24"/>
        <end position="543"/>
    </location>
</feature>
<evidence type="ECO:0000256" key="6">
    <source>
        <dbReference type="RuleBase" id="RU361187"/>
    </source>
</evidence>
<feature type="signal peptide" evidence="7">
    <location>
        <begin position="1"/>
        <end position="23"/>
    </location>
</feature>
<dbReference type="SUPFAM" id="SSF75005">
    <property type="entry name" value="Arabinanase/levansucrase/invertase"/>
    <property type="match status" value="1"/>
</dbReference>
<dbReference type="InterPro" id="IPR041542">
    <property type="entry name" value="GH43_C2"/>
</dbReference>
<comment type="caution">
    <text evidence="9">The sequence shown here is derived from an EMBL/GenBank/DDBJ whole genome shotgun (WGS) entry which is preliminary data.</text>
</comment>
<dbReference type="GO" id="GO:0005975">
    <property type="term" value="P:carbohydrate metabolic process"/>
    <property type="evidence" value="ECO:0007669"/>
    <property type="project" value="InterPro"/>
</dbReference>
<keyword evidence="3 6" id="KW-0326">Glycosidase</keyword>
<name>A0A372IJY3_9BACT</name>
<dbReference type="Gene3D" id="2.60.120.200">
    <property type="match status" value="1"/>
</dbReference>
<evidence type="ECO:0000256" key="4">
    <source>
        <dbReference type="PIRSR" id="PIRSR606710-1"/>
    </source>
</evidence>
<keyword evidence="10" id="KW-1185">Reference proteome</keyword>
<dbReference type="EMBL" id="QVQT01000007">
    <property type="protein sequence ID" value="RFU15217.1"/>
    <property type="molecule type" value="Genomic_DNA"/>
</dbReference>
<dbReference type="InterPro" id="IPR006710">
    <property type="entry name" value="Glyco_hydro_43"/>
</dbReference>
<evidence type="ECO:0000256" key="1">
    <source>
        <dbReference type="ARBA" id="ARBA00009865"/>
    </source>
</evidence>
<organism evidence="9 10">
    <name type="scientific">Paracidobacterium acidisoli</name>
    <dbReference type="NCBI Taxonomy" id="2303751"/>
    <lineage>
        <taxon>Bacteria</taxon>
        <taxon>Pseudomonadati</taxon>
        <taxon>Acidobacteriota</taxon>
        <taxon>Terriglobia</taxon>
        <taxon>Terriglobales</taxon>
        <taxon>Acidobacteriaceae</taxon>
        <taxon>Paracidobacterium</taxon>
    </lineage>
</organism>
<dbReference type="Proteomes" id="UP000264702">
    <property type="component" value="Unassembled WGS sequence"/>
</dbReference>
<keyword evidence="7" id="KW-0732">Signal</keyword>
<dbReference type="Gene3D" id="2.115.10.20">
    <property type="entry name" value="Glycosyl hydrolase domain, family 43"/>
    <property type="match status" value="1"/>
</dbReference>
<feature type="active site" description="Proton acceptor" evidence="4">
    <location>
        <position position="44"/>
    </location>
</feature>
<dbReference type="AlphaFoldDB" id="A0A372IJY3"/>
<evidence type="ECO:0000256" key="5">
    <source>
        <dbReference type="PIRSR" id="PIRSR606710-2"/>
    </source>
</evidence>
<dbReference type="InterPro" id="IPR051795">
    <property type="entry name" value="Glycosyl_Hydrlase_43"/>
</dbReference>
<reference evidence="9 10" key="1">
    <citation type="submission" date="2018-08" db="EMBL/GenBank/DDBJ databases">
        <title>Acidipila sp. 4G-K13, an acidobacterium isolated from forest soil.</title>
        <authorList>
            <person name="Gao Z.-H."/>
            <person name="Qiu L.-H."/>
        </authorList>
    </citation>
    <scope>NUCLEOTIDE SEQUENCE [LARGE SCALE GENOMIC DNA]</scope>
    <source>
        <strain evidence="9 10">4G-K13</strain>
    </source>
</reference>
<evidence type="ECO:0000313" key="9">
    <source>
        <dbReference type="EMBL" id="RFU15217.1"/>
    </source>
</evidence>
<accession>A0A372IJY3</accession>
<feature type="active site" description="Proton donor" evidence="4">
    <location>
        <position position="208"/>
    </location>
</feature>
<dbReference type="PANTHER" id="PTHR42812">
    <property type="entry name" value="BETA-XYLOSIDASE"/>
    <property type="match status" value="1"/>
</dbReference>
<protein>
    <submittedName>
        <fullName evidence="9">Xylan 1,4-beta-xylosidase</fullName>
    </submittedName>
</protein>
<dbReference type="GO" id="GO:0004553">
    <property type="term" value="F:hydrolase activity, hydrolyzing O-glycosyl compounds"/>
    <property type="evidence" value="ECO:0007669"/>
    <property type="project" value="InterPro"/>
</dbReference>
<gene>
    <name evidence="9" type="ORF">D0Y96_18710</name>
</gene>
<evidence type="ECO:0000256" key="2">
    <source>
        <dbReference type="ARBA" id="ARBA00022801"/>
    </source>
</evidence>
<dbReference type="CDD" id="cd09001">
    <property type="entry name" value="GH43_FsAxh1-like"/>
    <property type="match status" value="1"/>
</dbReference>